<dbReference type="AlphaFoldDB" id="A0A7X8TJL1"/>
<dbReference type="InterPro" id="IPR000847">
    <property type="entry name" value="LysR_HTH_N"/>
</dbReference>
<sequence>MTDIEVRLLRYFCAVYEERSFTRAARRLTMAQPPLSQAIATLERDLDVVLFERSTRHVLPTPAGRQLYEEAKVLLRRADQIPDLVRRAQDHPRRPLRIGAVSSTFTALLPLLLPTLEDFDVIVTDMGSEQQARALDRGDLDLALLRTWKDPDHNQMTFLDEALYIALPRDHPLADSEEMDLPQLRGEGVILFERARAPVAFDAIASVFSDAGVSPRPTAHVTSEQAMLGLVAAGLGFAVVTEVVAMSPWPGTKMVPLKGGGRTSPLCARVQREDPFALLPRLESIRPTVEQMLLRSRGGAS</sequence>
<feature type="domain" description="HTH lysR-type" evidence="5">
    <location>
        <begin position="4"/>
        <end position="61"/>
    </location>
</feature>
<keyword evidence="3" id="KW-0238">DNA-binding</keyword>
<evidence type="ECO:0000256" key="3">
    <source>
        <dbReference type="ARBA" id="ARBA00023125"/>
    </source>
</evidence>
<reference evidence="6 7" key="1">
    <citation type="submission" date="2020-04" db="EMBL/GenBank/DDBJ databases">
        <title>Nesterenkonia sp. nov., isolated from marine sediment.</title>
        <authorList>
            <person name="Zhang G."/>
        </authorList>
    </citation>
    <scope>NUCLEOTIDE SEQUENCE [LARGE SCALE GENOMIC DNA]</scope>
    <source>
        <strain evidence="6 7">MY13</strain>
    </source>
</reference>
<proteinExistence type="inferred from homology"/>
<keyword evidence="7" id="KW-1185">Reference proteome</keyword>
<dbReference type="RefSeq" id="WP_168887219.1">
    <property type="nucleotide sequence ID" value="NZ_JABAHY010000005.1"/>
</dbReference>
<dbReference type="PRINTS" id="PR00039">
    <property type="entry name" value="HTHLYSR"/>
</dbReference>
<dbReference type="SUPFAM" id="SSF46785">
    <property type="entry name" value="Winged helix' DNA-binding domain"/>
    <property type="match status" value="1"/>
</dbReference>
<dbReference type="CDD" id="cd08414">
    <property type="entry name" value="PBP2_LTTR_aromatics_like"/>
    <property type="match status" value="1"/>
</dbReference>
<evidence type="ECO:0000256" key="1">
    <source>
        <dbReference type="ARBA" id="ARBA00009437"/>
    </source>
</evidence>
<dbReference type="EMBL" id="JABAHY010000005">
    <property type="protein sequence ID" value="NLS09720.1"/>
    <property type="molecule type" value="Genomic_DNA"/>
</dbReference>
<dbReference type="GO" id="GO:0003700">
    <property type="term" value="F:DNA-binding transcription factor activity"/>
    <property type="evidence" value="ECO:0007669"/>
    <property type="project" value="InterPro"/>
</dbReference>
<dbReference type="PROSITE" id="PS50931">
    <property type="entry name" value="HTH_LYSR"/>
    <property type="match status" value="1"/>
</dbReference>
<organism evidence="6 7">
    <name type="scientific">Nesterenkonia sedimenti</name>
    <dbReference type="NCBI Taxonomy" id="1463632"/>
    <lineage>
        <taxon>Bacteria</taxon>
        <taxon>Bacillati</taxon>
        <taxon>Actinomycetota</taxon>
        <taxon>Actinomycetes</taxon>
        <taxon>Micrococcales</taxon>
        <taxon>Micrococcaceae</taxon>
        <taxon>Nesterenkonia</taxon>
    </lineage>
</organism>
<evidence type="ECO:0000313" key="6">
    <source>
        <dbReference type="EMBL" id="NLS09720.1"/>
    </source>
</evidence>
<comment type="similarity">
    <text evidence="1">Belongs to the LysR transcriptional regulatory family.</text>
</comment>
<evidence type="ECO:0000256" key="2">
    <source>
        <dbReference type="ARBA" id="ARBA00023015"/>
    </source>
</evidence>
<evidence type="ECO:0000256" key="4">
    <source>
        <dbReference type="ARBA" id="ARBA00023163"/>
    </source>
</evidence>
<dbReference type="Gene3D" id="1.10.10.10">
    <property type="entry name" value="Winged helix-like DNA-binding domain superfamily/Winged helix DNA-binding domain"/>
    <property type="match status" value="1"/>
</dbReference>
<dbReference type="PANTHER" id="PTHR30346">
    <property type="entry name" value="TRANSCRIPTIONAL DUAL REGULATOR HCAR-RELATED"/>
    <property type="match status" value="1"/>
</dbReference>
<dbReference type="Pfam" id="PF03466">
    <property type="entry name" value="LysR_substrate"/>
    <property type="match status" value="1"/>
</dbReference>
<dbReference type="PANTHER" id="PTHR30346:SF28">
    <property type="entry name" value="HTH-TYPE TRANSCRIPTIONAL REGULATOR CYNR"/>
    <property type="match status" value="1"/>
</dbReference>
<accession>A0A7X8TJL1</accession>
<dbReference type="Gene3D" id="3.40.190.10">
    <property type="entry name" value="Periplasmic binding protein-like II"/>
    <property type="match status" value="2"/>
</dbReference>
<dbReference type="GO" id="GO:0003677">
    <property type="term" value="F:DNA binding"/>
    <property type="evidence" value="ECO:0007669"/>
    <property type="project" value="UniProtKB-KW"/>
</dbReference>
<dbReference type="InterPro" id="IPR036390">
    <property type="entry name" value="WH_DNA-bd_sf"/>
</dbReference>
<dbReference type="SUPFAM" id="SSF53850">
    <property type="entry name" value="Periplasmic binding protein-like II"/>
    <property type="match status" value="1"/>
</dbReference>
<dbReference type="Pfam" id="PF00126">
    <property type="entry name" value="HTH_1"/>
    <property type="match status" value="1"/>
</dbReference>
<name>A0A7X8TJL1_9MICC</name>
<keyword evidence="4" id="KW-0804">Transcription</keyword>
<dbReference type="InterPro" id="IPR036388">
    <property type="entry name" value="WH-like_DNA-bd_sf"/>
</dbReference>
<dbReference type="Proteomes" id="UP000523139">
    <property type="component" value="Unassembled WGS sequence"/>
</dbReference>
<comment type="caution">
    <text evidence="6">The sequence shown here is derived from an EMBL/GenBank/DDBJ whole genome shotgun (WGS) entry which is preliminary data.</text>
</comment>
<evidence type="ECO:0000313" key="7">
    <source>
        <dbReference type="Proteomes" id="UP000523139"/>
    </source>
</evidence>
<protein>
    <submittedName>
        <fullName evidence="6">LysR family transcriptional regulator</fullName>
    </submittedName>
</protein>
<gene>
    <name evidence="6" type="ORF">HGQ17_06810</name>
</gene>
<evidence type="ECO:0000259" key="5">
    <source>
        <dbReference type="PROSITE" id="PS50931"/>
    </source>
</evidence>
<keyword evidence="2" id="KW-0805">Transcription regulation</keyword>
<dbReference type="InterPro" id="IPR005119">
    <property type="entry name" value="LysR_subst-bd"/>
</dbReference>
<dbReference type="GO" id="GO:0032993">
    <property type="term" value="C:protein-DNA complex"/>
    <property type="evidence" value="ECO:0007669"/>
    <property type="project" value="TreeGrafter"/>
</dbReference>
<dbReference type="FunFam" id="1.10.10.10:FF:000001">
    <property type="entry name" value="LysR family transcriptional regulator"/>
    <property type="match status" value="1"/>
</dbReference>